<gene>
    <name evidence="2" type="ORF">BJY16_000268</name>
</gene>
<keyword evidence="3" id="KW-1185">Reference proteome</keyword>
<proteinExistence type="predicted"/>
<dbReference type="InterPro" id="IPR002372">
    <property type="entry name" value="PQQ_rpt_dom"/>
</dbReference>
<evidence type="ECO:0000259" key="1">
    <source>
        <dbReference type="Pfam" id="PF13360"/>
    </source>
</evidence>
<organism evidence="2 3">
    <name type="scientific">Actinoplanes octamycinicus</name>
    <dbReference type="NCBI Taxonomy" id="135948"/>
    <lineage>
        <taxon>Bacteria</taxon>
        <taxon>Bacillati</taxon>
        <taxon>Actinomycetota</taxon>
        <taxon>Actinomycetes</taxon>
        <taxon>Micromonosporales</taxon>
        <taxon>Micromonosporaceae</taxon>
        <taxon>Actinoplanes</taxon>
    </lineage>
</organism>
<dbReference type="Proteomes" id="UP000546162">
    <property type="component" value="Unassembled WGS sequence"/>
</dbReference>
<accession>A0A7W7GR70</accession>
<protein>
    <recommendedName>
        <fullName evidence="1">Pyrrolo-quinoline quinone repeat domain-containing protein</fullName>
    </recommendedName>
</protein>
<reference evidence="2 3" key="1">
    <citation type="submission" date="2020-08" db="EMBL/GenBank/DDBJ databases">
        <title>Sequencing the genomes of 1000 actinobacteria strains.</title>
        <authorList>
            <person name="Klenk H.-P."/>
        </authorList>
    </citation>
    <scope>NUCLEOTIDE SEQUENCE [LARGE SCALE GENOMIC DNA]</scope>
    <source>
        <strain evidence="2 3">DSM 45809</strain>
    </source>
</reference>
<dbReference type="AlphaFoldDB" id="A0A7W7GR70"/>
<evidence type="ECO:0000313" key="2">
    <source>
        <dbReference type="EMBL" id="MBB4736809.1"/>
    </source>
</evidence>
<dbReference type="SUPFAM" id="SSF50998">
    <property type="entry name" value="Quinoprotein alcohol dehydrogenase-like"/>
    <property type="match status" value="1"/>
</dbReference>
<dbReference type="Gene3D" id="2.130.10.10">
    <property type="entry name" value="YVTN repeat-like/Quinoprotein amine dehydrogenase"/>
    <property type="match status" value="1"/>
</dbReference>
<evidence type="ECO:0000313" key="3">
    <source>
        <dbReference type="Proteomes" id="UP000546162"/>
    </source>
</evidence>
<name>A0A7W7GR70_9ACTN</name>
<dbReference type="EMBL" id="JACHNB010000001">
    <property type="protein sequence ID" value="MBB4736809.1"/>
    <property type="molecule type" value="Genomic_DNA"/>
</dbReference>
<dbReference type="InterPro" id="IPR015943">
    <property type="entry name" value="WD40/YVTN_repeat-like_dom_sf"/>
</dbReference>
<sequence length="433" mass="45789">MSDVLIDLGDARSGGRVPDPEPPARARVLLAVLTGVLTALLGGAAYARPPEPPVIVPAGLGDAMRVSGDRLYVVGAGQPVGARVREQTIRTYLLPGVTPLARNTIRVSGNVQSVVSAGADRMLVTYQDEGTATFSTVALRAGVDRPLWQRPAALIGVRADAGLALVRQEAAEFPDADWHGVDLETGAVRWTVHQPAGDDVAVGDSAGGYPERLFVLTAGARLKVYETRSGRLLAQTPVPERRAGVTTALWPAGDLVLLSAGAAGTTGYDAAAGLAPRWHNGMNLSWYRGPTACGDLICAYLPQRGILVIDPRTGRERWASDRWEYSARVGDYLLVGWPDVAEPQLVVVRADTGDVLGSAGVWRAAGPGPAPGTAYVIRSVIGEDRVWYGVLDPARRRVELLGTAARVTGDCAIVPRALVCRRIDATVGVWRLG</sequence>
<feature type="domain" description="Pyrrolo-quinoline quinone repeat" evidence="1">
    <location>
        <begin position="158"/>
        <end position="319"/>
    </location>
</feature>
<dbReference type="RefSeq" id="WP_185037312.1">
    <property type="nucleotide sequence ID" value="NZ_BAABFG010000005.1"/>
</dbReference>
<dbReference type="Pfam" id="PF13360">
    <property type="entry name" value="PQQ_2"/>
    <property type="match status" value="1"/>
</dbReference>
<comment type="caution">
    <text evidence="2">The sequence shown here is derived from an EMBL/GenBank/DDBJ whole genome shotgun (WGS) entry which is preliminary data.</text>
</comment>
<dbReference type="InterPro" id="IPR011047">
    <property type="entry name" value="Quinoprotein_ADH-like_sf"/>
</dbReference>